<dbReference type="KEGG" id="eba:ebA7235"/>
<sequence>MTKLIHWRKVTPTPGPVDLVFAHYRPSVELVFARPVDPTPGAVALVFGPYTPPLYPTITATVAATLPPATLPGLTLAAVGDQVAPAAVIDATLAAALPAPTLPGITLAALDATRTATVAASLPAPTLPALAAVAEGVQDLDLITDVGPGLRAPAWPHTPPAARGLVARQQPMQPARTPMRARQQSAAPLATACVTAQQQMTRAGRRSRIKAQHARPLGHAAALPHADTLKARRPVRLRARHATPAAQGARLAQQERIRTRRALAVPHAHATPATARARAGHHQAQPTAAPLAARHAHMLPLPVGWWQATWPWPEPPPGAQYSSPVHLVFCRAADGTTRLVFGCPPATGGTVVIPIQECYVVINSFSLVRADTGEPVDVQDFSASLDADSWCWGWSASLPAASMPLVRSPAIGDHVELVATLNGTPLHLVVERLARDRRFGEAWLKVSGRGRAAWLADPHAPVATRYNATARTARQLLDDALMVNGVSIGWDLDWRVTDWLVPAGSWSHTGTYMDAATRIAEAAGAYVQAHDTDQTLIILPRYPVAPWHWPTQTPDIDLPEDVCEVEGIEWQDKPAYNAVWIAGGEAGRRDRIRRAGTAADRNAQTIVDPLATDPAMTLQRGTAALGDTGRQAHITLRLPVLPETGIIQPGKLVRYTEGGTPHIGLTRAVQIEQRFPELWQSIRLETHEHESV</sequence>
<keyword evidence="2" id="KW-1185">Reference proteome</keyword>
<organism evidence="1 2">
    <name type="scientific">Aromatoleum aromaticum (strain DSM 19018 / LMG 30748 / EbN1)</name>
    <name type="common">Azoarcus sp. (strain EbN1)</name>
    <dbReference type="NCBI Taxonomy" id="76114"/>
    <lineage>
        <taxon>Bacteria</taxon>
        <taxon>Pseudomonadati</taxon>
        <taxon>Pseudomonadota</taxon>
        <taxon>Betaproteobacteria</taxon>
        <taxon>Rhodocyclales</taxon>
        <taxon>Rhodocyclaceae</taxon>
        <taxon>Aromatoleum</taxon>
    </lineage>
</organism>
<dbReference type="AlphaFoldDB" id="Q5NXI6"/>
<dbReference type="Proteomes" id="UP000006552">
    <property type="component" value="Chromosome"/>
</dbReference>
<name>Q5NXI6_AROAE</name>
<reference evidence="1 2" key="1">
    <citation type="journal article" date="2005" name="Arch. Microbiol.">
        <title>The genome sequence of an anaerobic aromatic-degrading denitrifying bacterium, strain EbN1.</title>
        <authorList>
            <person name="Rabus R."/>
            <person name="Kube M."/>
            <person name="Heider J."/>
            <person name="Beck A."/>
            <person name="Heitmann K."/>
            <person name="Widdel F."/>
            <person name="Reinhardt R."/>
        </authorList>
    </citation>
    <scope>NUCLEOTIDE SEQUENCE [LARGE SCALE GENOMIC DNA]</scope>
    <source>
        <strain evidence="1 2">EbN1</strain>
    </source>
</reference>
<evidence type="ECO:0000313" key="2">
    <source>
        <dbReference type="Proteomes" id="UP000006552"/>
    </source>
</evidence>
<gene>
    <name evidence="1" type="ORF">ebA7235</name>
</gene>
<accession>Q5NXI6</accession>
<protein>
    <submittedName>
        <fullName evidence="1">Uncharacterized protein</fullName>
    </submittedName>
</protein>
<proteinExistence type="predicted"/>
<dbReference type="RefSeq" id="WP_011239871.1">
    <property type="nucleotide sequence ID" value="NC_006513.1"/>
</dbReference>
<dbReference type="HOGENOM" id="CLU_025117_0_0_4"/>
<dbReference type="eggNOG" id="ENOG502Z7PU">
    <property type="taxonomic scope" value="Bacteria"/>
</dbReference>
<dbReference type="OrthoDB" id="8609885at2"/>
<dbReference type="EMBL" id="CR555306">
    <property type="protein sequence ID" value="CAI10228.1"/>
    <property type="molecule type" value="Genomic_DNA"/>
</dbReference>
<evidence type="ECO:0000313" key="1">
    <source>
        <dbReference type="EMBL" id="CAI10228.1"/>
    </source>
</evidence>
<dbReference type="STRING" id="76114.ebA7235"/>